<dbReference type="HOGENOM" id="CLU_1349729_0_0_1"/>
<dbReference type="RefSeq" id="XP_003652211.1">
    <property type="nucleotide sequence ID" value="XM_003652163.1"/>
</dbReference>
<dbReference type="Proteomes" id="UP000008181">
    <property type="component" value="Chromosome 2"/>
</dbReference>
<dbReference type="KEGG" id="ttt:THITE_2113440"/>
<protein>
    <submittedName>
        <fullName evidence="2">Uncharacterized protein</fullName>
    </submittedName>
</protein>
<evidence type="ECO:0000313" key="3">
    <source>
        <dbReference type="Proteomes" id="UP000008181"/>
    </source>
</evidence>
<name>G2R2V9_THETT</name>
<keyword evidence="3" id="KW-1185">Reference proteome</keyword>
<sequence length="203" mass="22446">MCSALLWPGSPLSPKLREDSDSSSKAGERICPANLPSLGIIVPTSRSALFLASRRYMHYIFHKEHKLVPIDAILLWHVPILKLTCNGLLNAPQCSSPPKIRLQKRGTGRAIWQNAPVESCADHMMQRVRSRECGLLVNSIISAPALSLASAAFQRPSCARVVTEQRPVRGPLGWGAVASSVRVRADYLRGWRHLSYTTPTWSE</sequence>
<gene>
    <name evidence="2" type="ORF">THITE_2113440</name>
</gene>
<evidence type="ECO:0000256" key="1">
    <source>
        <dbReference type="SAM" id="MobiDB-lite"/>
    </source>
</evidence>
<reference evidence="2 3" key="1">
    <citation type="journal article" date="2011" name="Nat. Biotechnol.">
        <title>Comparative genomic analysis of the thermophilic biomass-degrading fungi Myceliophthora thermophila and Thielavia terrestris.</title>
        <authorList>
            <person name="Berka R.M."/>
            <person name="Grigoriev I.V."/>
            <person name="Otillar R."/>
            <person name="Salamov A."/>
            <person name="Grimwood J."/>
            <person name="Reid I."/>
            <person name="Ishmael N."/>
            <person name="John T."/>
            <person name="Darmond C."/>
            <person name="Moisan M.-C."/>
            <person name="Henrissat B."/>
            <person name="Coutinho P.M."/>
            <person name="Lombard V."/>
            <person name="Natvig D.O."/>
            <person name="Lindquist E."/>
            <person name="Schmutz J."/>
            <person name="Lucas S."/>
            <person name="Harris P."/>
            <person name="Powlowski J."/>
            <person name="Bellemare A."/>
            <person name="Taylor D."/>
            <person name="Butler G."/>
            <person name="de Vries R.P."/>
            <person name="Allijn I.E."/>
            <person name="van den Brink J."/>
            <person name="Ushinsky S."/>
            <person name="Storms R."/>
            <person name="Powell A.J."/>
            <person name="Paulsen I.T."/>
            <person name="Elbourne L.D.H."/>
            <person name="Baker S.E."/>
            <person name="Magnuson J."/>
            <person name="LaBoissiere S."/>
            <person name="Clutterbuck A.J."/>
            <person name="Martinez D."/>
            <person name="Wogulis M."/>
            <person name="de Leon A.L."/>
            <person name="Rey M.W."/>
            <person name="Tsang A."/>
        </authorList>
    </citation>
    <scope>NUCLEOTIDE SEQUENCE [LARGE SCALE GENOMIC DNA]</scope>
    <source>
        <strain evidence="3">ATCC 38088 / NRRL 8126</strain>
    </source>
</reference>
<feature type="compositionally biased region" description="Basic and acidic residues" evidence="1">
    <location>
        <begin position="15"/>
        <end position="25"/>
    </location>
</feature>
<dbReference type="GeneID" id="11517413"/>
<proteinExistence type="predicted"/>
<evidence type="ECO:0000313" key="2">
    <source>
        <dbReference type="EMBL" id="AEO65875.1"/>
    </source>
</evidence>
<organism evidence="2 3">
    <name type="scientific">Thermothielavioides terrestris (strain ATCC 38088 / NRRL 8126)</name>
    <name type="common">Thielavia terrestris</name>
    <dbReference type="NCBI Taxonomy" id="578455"/>
    <lineage>
        <taxon>Eukaryota</taxon>
        <taxon>Fungi</taxon>
        <taxon>Dikarya</taxon>
        <taxon>Ascomycota</taxon>
        <taxon>Pezizomycotina</taxon>
        <taxon>Sordariomycetes</taxon>
        <taxon>Sordariomycetidae</taxon>
        <taxon>Sordariales</taxon>
        <taxon>Chaetomiaceae</taxon>
        <taxon>Thermothielavioides</taxon>
        <taxon>Thermothielavioides terrestris</taxon>
    </lineage>
</organism>
<feature type="region of interest" description="Disordered" evidence="1">
    <location>
        <begin position="1"/>
        <end position="25"/>
    </location>
</feature>
<accession>G2R2V9</accession>
<dbReference type="AlphaFoldDB" id="G2R2V9"/>
<dbReference type="EMBL" id="CP003010">
    <property type="protein sequence ID" value="AEO65875.1"/>
    <property type="molecule type" value="Genomic_DNA"/>
</dbReference>